<dbReference type="PRINTS" id="PR00992">
    <property type="entry name" value="ALARACEMASE"/>
</dbReference>
<dbReference type="EC" id="5.1.1.1" evidence="5"/>
<dbReference type="Proteomes" id="UP000199403">
    <property type="component" value="Unassembled WGS sequence"/>
</dbReference>
<gene>
    <name evidence="9" type="ORF">SAMN05192553_10218</name>
</gene>
<organism evidence="9 10">
    <name type="scientific">Cyclobacterium xiamenense</name>
    <dbReference type="NCBI Taxonomy" id="1297121"/>
    <lineage>
        <taxon>Bacteria</taxon>
        <taxon>Pseudomonadati</taxon>
        <taxon>Bacteroidota</taxon>
        <taxon>Cytophagia</taxon>
        <taxon>Cytophagales</taxon>
        <taxon>Cyclobacteriaceae</taxon>
        <taxon>Cyclobacterium</taxon>
    </lineage>
</organism>
<feature type="binding site" evidence="5 7">
    <location>
        <position position="590"/>
    </location>
    <ligand>
        <name>substrate</name>
    </ligand>
</feature>
<dbReference type="GO" id="GO:0008784">
    <property type="term" value="F:alanine racemase activity"/>
    <property type="evidence" value="ECO:0007669"/>
    <property type="project" value="UniProtKB-UniRule"/>
</dbReference>
<comment type="similarity">
    <text evidence="5">Belongs to the alanine racemase family.</text>
</comment>
<dbReference type="Pfam" id="PF08245">
    <property type="entry name" value="Mur_ligase_M"/>
    <property type="match status" value="1"/>
</dbReference>
<dbReference type="Gene3D" id="3.40.1190.10">
    <property type="entry name" value="Mur-like, catalytic domain"/>
    <property type="match status" value="1"/>
</dbReference>
<dbReference type="NCBIfam" id="NF008897">
    <property type="entry name" value="PRK11930.1"/>
    <property type="match status" value="1"/>
</dbReference>
<dbReference type="Gene3D" id="3.90.190.20">
    <property type="entry name" value="Mur ligase, C-terminal domain"/>
    <property type="match status" value="1"/>
</dbReference>
<dbReference type="Pfam" id="PF00842">
    <property type="entry name" value="Ala_racemase_C"/>
    <property type="match status" value="1"/>
</dbReference>
<comment type="pathway">
    <text evidence="5">Amino-acid biosynthesis; D-alanine biosynthesis; D-alanine from L-alanine: step 1/1.</text>
</comment>
<dbReference type="HAMAP" id="MF_01201">
    <property type="entry name" value="Ala_racemase"/>
    <property type="match status" value="1"/>
</dbReference>
<protein>
    <recommendedName>
        <fullName evidence="5">Alanine racemase</fullName>
        <ecNumber evidence="5">5.1.1.1</ecNumber>
    </recommendedName>
</protein>
<evidence type="ECO:0000313" key="9">
    <source>
        <dbReference type="EMBL" id="SEJ02776.1"/>
    </source>
</evidence>
<evidence type="ECO:0000256" key="3">
    <source>
        <dbReference type="ARBA" id="ARBA00022898"/>
    </source>
</evidence>
<feature type="domain" description="Alanine racemase C-terminal" evidence="8">
    <location>
        <begin position="697"/>
        <end position="821"/>
    </location>
</feature>
<proteinExistence type="inferred from homology"/>
<dbReference type="PANTHER" id="PTHR30511:SF0">
    <property type="entry name" value="ALANINE RACEMASE, CATABOLIC-RELATED"/>
    <property type="match status" value="1"/>
</dbReference>
<reference evidence="10" key="1">
    <citation type="submission" date="2016-10" db="EMBL/GenBank/DDBJ databases">
        <authorList>
            <person name="Varghese N."/>
            <person name="Submissions S."/>
        </authorList>
    </citation>
    <scope>NUCLEOTIDE SEQUENCE [LARGE SCALE GENOMIC DNA]</scope>
    <source>
        <strain evidence="10">IBRC-M 10761</strain>
    </source>
</reference>
<evidence type="ECO:0000256" key="4">
    <source>
        <dbReference type="ARBA" id="ARBA00023235"/>
    </source>
</evidence>
<dbReference type="CDD" id="cd00430">
    <property type="entry name" value="PLPDE_III_AR"/>
    <property type="match status" value="1"/>
</dbReference>
<feature type="binding site" evidence="5 7">
    <location>
        <position position="767"/>
    </location>
    <ligand>
        <name>substrate</name>
    </ligand>
</feature>
<dbReference type="Gene3D" id="3.40.1390.10">
    <property type="entry name" value="MurE/MurF, N-terminal domain"/>
    <property type="match status" value="1"/>
</dbReference>
<dbReference type="RefSeq" id="WP_244891083.1">
    <property type="nucleotide sequence ID" value="NZ_FNZH01000002.1"/>
</dbReference>
<dbReference type="InterPro" id="IPR036615">
    <property type="entry name" value="Mur_ligase_C_dom_sf"/>
</dbReference>
<dbReference type="STRING" id="1416801.SAMN05192553_10218"/>
<dbReference type="UniPathway" id="UPA00042">
    <property type="reaction ID" value="UER00497"/>
</dbReference>
<keyword evidence="3 5" id="KW-0663">Pyridoxal phosphate</keyword>
<comment type="catalytic activity">
    <reaction evidence="1 5">
        <text>L-alanine = D-alanine</text>
        <dbReference type="Rhea" id="RHEA:20249"/>
        <dbReference type="ChEBI" id="CHEBI:57416"/>
        <dbReference type="ChEBI" id="CHEBI:57972"/>
        <dbReference type="EC" id="5.1.1.1"/>
    </reaction>
</comment>
<sequence length="823" mass="92077">MIDPIDFNAFSVNHSGDYLPGSAPAQIQRVSIDSRNLQNGTSTLFVALEGTRRSGWHFAADAYRQQVRNFILPAAAHSPELQTSLSGSNLLFCQDPLHALQDLAQMNRHAFKGTVVGITGSNGKTIVKEWLAQVLSENYRVWKSPKSYNSQLGVPLSVLGMESSHQVALLEAGISQPGEMKRLEAIIQPRLGIFTTIGTAHDENFENLEQKIAEKCVLFADCRFVIYRKDVEKISGYLEQHFPPEVRISWSEKPGADYMLTVKPDGKKGSRLLLLGNDLSTYTFTTTFRDPASLENIRHVIVSGLVLGMSAQSVQRGLDLLHAVDMRLTAKQGINRCRILDDSYNNDLAGLEIALEFMNQQGKPAGKKVLILSEMLQEGKQSVVHERIARMITHYGIDRFVGVGKNFDSHKGIFPEQRAFYPDTDTLLERLSELNLQEDLILVKGARAFHFERVVRALEAQVHDTVLEINLNCLRHNFDHYRAQLKPGTKVMVMVKAFAYGSGSAEIAHHLQQIGADYLSVAYPDEGVYLRERGVELPIMVMNSAARHLDLLLRYRLEPVVYDLQTLRELADTATENLSIHLELDTGMRRLGMEEMDLEATVTLLQQHPHIQMAGLFSHLAAADEAAHEAFSRQQLALFDRWSRFLMQRLGCRPLRHVLNSAGIIRFPEYALDMVRLGIGLFGVEINGMEQEKLQPAVSLKTVVSQVRKLKKGETIGYGRRGRMHADGEIATLAIGYADGYDRRFGNGQAYVLIKGNKARTIGTICMDMCMVDVTGMDVREGDAVMLFGEDPSLQQLAECIGTIPYELLTGIGRRVKRLYVLD</sequence>
<dbReference type="Gene3D" id="2.40.37.10">
    <property type="entry name" value="Lyase, Ornithine Decarboxylase, Chain A, domain 1"/>
    <property type="match status" value="1"/>
</dbReference>
<keyword evidence="4 5" id="KW-0413">Isomerase</keyword>
<dbReference type="SUPFAM" id="SSF53244">
    <property type="entry name" value="MurD-like peptide ligases, peptide-binding domain"/>
    <property type="match status" value="1"/>
</dbReference>
<dbReference type="InterPro" id="IPR000821">
    <property type="entry name" value="Ala_racemase"/>
</dbReference>
<comment type="function">
    <text evidence="5">Catalyzes the interconversion of L-alanine and D-alanine. May also act on other amino acids.</text>
</comment>
<evidence type="ECO:0000313" key="10">
    <source>
        <dbReference type="Proteomes" id="UP000199403"/>
    </source>
</evidence>
<dbReference type="InterPro" id="IPR036565">
    <property type="entry name" value="Mur-like_cat_sf"/>
</dbReference>
<evidence type="ECO:0000256" key="2">
    <source>
        <dbReference type="ARBA" id="ARBA00001933"/>
    </source>
</evidence>
<keyword evidence="10" id="KW-1185">Reference proteome</keyword>
<evidence type="ECO:0000256" key="7">
    <source>
        <dbReference type="PIRSR" id="PIRSR600821-52"/>
    </source>
</evidence>
<dbReference type="InterPro" id="IPR011079">
    <property type="entry name" value="Ala_racemase_C"/>
</dbReference>
<feature type="active site" description="Proton acceptor; specific for D-alanine" evidence="5">
    <location>
        <position position="496"/>
    </location>
</feature>
<dbReference type="SMART" id="SM01005">
    <property type="entry name" value="Ala_racemase_C"/>
    <property type="match status" value="1"/>
</dbReference>
<dbReference type="EMBL" id="FNZH01000002">
    <property type="protein sequence ID" value="SEJ02776.1"/>
    <property type="molecule type" value="Genomic_DNA"/>
</dbReference>
<dbReference type="GO" id="GO:0030170">
    <property type="term" value="F:pyridoxal phosphate binding"/>
    <property type="evidence" value="ECO:0007669"/>
    <property type="project" value="UniProtKB-UniRule"/>
</dbReference>
<evidence type="ECO:0000256" key="6">
    <source>
        <dbReference type="PIRSR" id="PIRSR600821-50"/>
    </source>
</evidence>
<evidence type="ECO:0000256" key="1">
    <source>
        <dbReference type="ARBA" id="ARBA00000316"/>
    </source>
</evidence>
<feature type="modified residue" description="N6-(pyridoxal phosphate)lysine" evidence="5 6">
    <location>
        <position position="496"/>
    </location>
</feature>
<dbReference type="InterPro" id="IPR029066">
    <property type="entry name" value="PLP-binding_barrel"/>
</dbReference>
<dbReference type="PANTHER" id="PTHR30511">
    <property type="entry name" value="ALANINE RACEMASE"/>
    <property type="match status" value="1"/>
</dbReference>
<dbReference type="GO" id="GO:0030632">
    <property type="term" value="P:D-alanine biosynthetic process"/>
    <property type="evidence" value="ECO:0007669"/>
    <property type="project" value="UniProtKB-UniRule"/>
</dbReference>
<dbReference type="GO" id="GO:0016881">
    <property type="term" value="F:acid-amino acid ligase activity"/>
    <property type="evidence" value="ECO:0007669"/>
    <property type="project" value="InterPro"/>
</dbReference>
<feature type="active site" description="Proton acceptor; specific for L-alanine" evidence="5">
    <location>
        <position position="718"/>
    </location>
</feature>
<dbReference type="GO" id="GO:0005524">
    <property type="term" value="F:ATP binding"/>
    <property type="evidence" value="ECO:0007669"/>
    <property type="project" value="InterPro"/>
</dbReference>
<dbReference type="NCBIfam" id="TIGR00492">
    <property type="entry name" value="alr"/>
    <property type="match status" value="1"/>
</dbReference>
<dbReference type="Gene3D" id="3.20.20.10">
    <property type="entry name" value="Alanine racemase"/>
    <property type="match status" value="1"/>
</dbReference>
<accession>A0A1H6VGB8</accession>
<evidence type="ECO:0000259" key="8">
    <source>
        <dbReference type="SMART" id="SM01005"/>
    </source>
</evidence>
<dbReference type="SUPFAM" id="SSF50621">
    <property type="entry name" value="Alanine racemase C-terminal domain-like"/>
    <property type="match status" value="1"/>
</dbReference>
<dbReference type="InterPro" id="IPR013221">
    <property type="entry name" value="Mur_ligase_cen"/>
</dbReference>
<dbReference type="GO" id="GO:0005829">
    <property type="term" value="C:cytosol"/>
    <property type="evidence" value="ECO:0007669"/>
    <property type="project" value="TreeGrafter"/>
</dbReference>
<dbReference type="InterPro" id="IPR035911">
    <property type="entry name" value="MurE/MurF_N"/>
</dbReference>
<dbReference type="AlphaFoldDB" id="A0A1H6VGB8"/>
<dbReference type="SUPFAM" id="SSF51419">
    <property type="entry name" value="PLP-binding barrel"/>
    <property type="match status" value="1"/>
</dbReference>
<comment type="cofactor">
    <cofactor evidence="2 5 6">
        <name>pyridoxal 5'-phosphate</name>
        <dbReference type="ChEBI" id="CHEBI:597326"/>
    </cofactor>
</comment>
<dbReference type="SUPFAM" id="SSF53623">
    <property type="entry name" value="MurD-like peptide ligases, catalytic domain"/>
    <property type="match status" value="1"/>
</dbReference>
<dbReference type="SUPFAM" id="SSF63418">
    <property type="entry name" value="MurE/MurF N-terminal domain"/>
    <property type="match status" value="1"/>
</dbReference>
<dbReference type="FunFam" id="3.20.20.10:FF:000002">
    <property type="entry name" value="Alanine racemase"/>
    <property type="match status" value="1"/>
</dbReference>
<dbReference type="InterPro" id="IPR009006">
    <property type="entry name" value="Ala_racemase/Decarboxylase_C"/>
</dbReference>
<name>A0A1H6VGB8_9BACT</name>
<evidence type="ECO:0000256" key="5">
    <source>
        <dbReference type="HAMAP-Rule" id="MF_01201"/>
    </source>
</evidence>
<dbReference type="Pfam" id="PF01168">
    <property type="entry name" value="Ala_racemase_N"/>
    <property type="match status" value="1"/>
</dbReference>
<dbReference type="InterPro" id="IPR001608">
    <property type="entry name" value="Ala_racemase_N"/>
</dbReference>